<organism evidence="2">
    <name type="scientific">Hexamita inflata</name>
    <dbReference type="NCBI Taxonomy" id="28002"/>
    <lineage>
        <taxon>Eukaryota</taxon>
        <taxon>Metamonada</taxon>
        <taxon>Diplomonadida</taxon>
        <taxon>Hexamitidae</taxon>
        <taxon>Hexamitinae</taxon>
        <taxon>Hexamita</taxon>
    </lineage>
</organism>
<feature type="transmembrane region" description="Helical" evidence="1">
    <location>
        <begin position="266"/>
        <end position="287"/>
    </location>
</feature>
<evidence type="ECO:0000256" key="1">
    <source>
        <dbReference type="SAM" id="Phobius"/>
    </source>
</evidence>
<dbReference type="EMBL" id="CAXDID020000005">
    <property type="protein sequence ID" value="CAL5974464.1"/>
    <property type="molecule type" value="Genomic_DNA"/>
</dbReference>
<comment type="caution">
    <text evidence="2">The sequence shown here is derived from an EMBL/GenBank/DDBJ whole genome shotgun (WGS) entry which is preliminary data.</text>
</comment>
<protein>
    <submittedName>
        <fullName evidence="3">Hypothetical_protein</fullName>
    </submittedName>
</protein>
<gene>
    <name evidence="2" type="ORF">HINF_LOCUS18234</name>
    <name evidence="3" type="ORF">HINF_LOCUS2866</name>
</gene>
<evidence type="ECO:0000313" key="3">
    <source>
        <dbReference type="EMBL" id="CAL5974464.1"/>
    </source>
</evidence>
<dbReference type="Proteomes" id="UP001642409">
    <property type="component" value="Unassembled WGS sequence"/>
</dbReference>
<name>A0AA86P537_9EUKA</name>
<keyword evidence="1" id="KW-0472">Membrane</keyword>
<accession>A0AA86P537</accession>
<dbReference type="EMBL" id="CATOUU010000464">
    <property type="protein sequence ID" value="CAI9930589.1"/>
    <property type="molecule type" value="Genomic_DNA"/>
</dbReference>
<evidence type="ECO:0000313" key="4">
    <source>
        <dbReference type="Proteomes" id="UP001642409"/>
    </source>
</evidence>
<keyword evidence="1" id="KW-0812">Transmembrane</keyword>
<sequence>MLTYIHIFTQKISCDKCFTLENDKCICKLLLSANQNLCVTDCSEINEIAQNDVQCVKIIVKEMACQYNDGGTCKTCVQAFGTGSVYSSSVCECSAPGYVGAPNTICENCWGTGKIIDGPQCATCESKYIGSIFQQSQCVCDTSKGYVGSSDSVCSCASESCCQLTNTHYLNSACTTCDIAYSLSTWSIQLQKCMCVEANGLIGGQNSVCTSCWSQQTVVKNSVCTTCASIDINAVFIQNQCQCKDSFTLKNNICVKVTNVKQTIGLAVRVPVAAVVVITVIISVIIIKKRQNLKLKSNNSTEIPQQMIQPALQSTIAESK</sequence>
<dbReference type="AlphaFoldDB" id="A0AA86P537"/>
<proteinExistence type="predicted"/>
<keyword evidence="1" id="KW-1133">Transmembrane helix</keyword>
<reference evidence="2" key="1">
    <citation type="submission" date="2023-06" db="EMBL/GenBank/DDBJ databases">
        <authorList>
            <person name="Kurt Z."/>
        </authorList>
    </citation>
    <scope>NUCLEOTIDE SEQUENCE</scope>
</reference>
<evidence type="ECO:0000313" key="2">
    <source>
        <dbReference type="EMBL" id="CAI9930589.1"/>
    </source>
</evidence>
<keyword evidence="4" id="KW-1185">Reference proteome</keyword>
<reference evidence="3 4" key="2">
    <citation type="submission" date="2024-07" db="EMBL/GenBank/DDBJ databases">
        <authorList>
            <person name="Akdeniz Z."/>
        </authorList>
    </citation>
    <scope>NUCLEOTIDE SEQUENCE [LARGE SCALE GENOMIC DNA]</scope>
</reference>